<evidence type="ECO:0000313" key="4">
    <source>
        <dbReference type="Proteomes" id="UP000092698"/>
    </source>
</evidence>
<dbReference type="PANTHER" id="PTHR22911:SF76">
    <property type="entry name" value="EAMA DOMAIN-CONTAINING PROTEIN"/>
    <property type="match status" value="1"/>
</dbReference>
<dbReference type="AlphaFoldDB" id="A0A1C7DB71"/>
<reference evidence="3 4" key="1">
    <citation type="submission" date="2016-07" db="EMBL/GenBank/DDBJ databases">
        <title>Complete genome sequence of Altererythrobacter namhicola JCM 16345T, containing esterase-encoding genes.</title>
        <authorList>
            <person name="Cheng H."/>
            <person name="Wu Y.-H."/>
            <person name="Jian S.-L."/>
            <person name="Huo Y.-Y."/>
            <person name="Wang C.-S."/>
            <person name="Xu X.-W."/>
        </authorList>
    </citation>
    <scope>NUCLEOTIDE SEQUENCE [LARGE SCALE GENOMIC DNA]</scope>
    <source>
        <strain evidence="3 4">JCM 16345</strain>
    </source>
</reference>
<dbReference type="SUPFAM" id="SSF103481">
    <property type="entry name" value="Multidrug resistance efflux transporter EmrE"/>
    <property type="match status" value="2"/>
</dbReference>
<proteinExistence type="predicted"/>
<dbReference type="OrthoDB" id="8770617at2"/>
<dbReference type="GO" id="GO:0016020">
    <property type="term" value="C:membrane"/>
    <property type="evidence" value="ECO:0007669"/>
    <property type="project" value="InterPro"/>
</dbReference>
<feature type="transmembrane region" description="Helical" evidence="1">
    <location>
        <begin position="156"/>
        <end position="177"/>
    </location>
</feature>
<feature type="transmembrane region" description="Helical" evidence="1">
    <location>
        <begin position="217"/>
        <end position="237"/>
    </location>
</feature>
<keyword evidence="1" id="KW-1133">Transmembrane helix</keyword>
<dbReference type="PATRIC" id="fig|645517.4.peg.2454"/>
<gene>
    <name evidence="3" type="ORF">A6F65_02469</name>
</gene>
<feature type="transmembrane region" description="Helical" evidence="1">
    <location>
        <begin position="45"/>
        <end position="63"/>
    </location>
</feature>
<dbReference type="KEGG" id="anh:A6F65_02469"/>
<feature type="domain" description="EamA" evidence="2">
    <location>
        <begin position="18"/>
        <end position="146"/>
    </location>
</feature>
<dbReference type="PANTHER" id="PTHR22911">
    <property type="entry name" value="ACYL-MALONYL CONDENSING ENZYME-RELATED"/>
    <property type="match status" value="1"/>
</dbReference>
<evidence type="ECO:0000256" key="1">
    <source>
        <dbReference type="SAM" id="Phobius"/>
    </source>
</evidence>
<keyword evidence="4" id="KW-1185">Reference proteome</keyword>
<evidence type="ECO:0000259" key="2">
    <source>
        <dbReference type="Pfam" id="PF00892"/>
    </source>
</evidence>
<feature type="transmembrane region" description="Helical" evidence="1">
    <location>
        <begin position="133"/>
        <end position="150"/>
    </location>
</feature>
<evidence type="ECO:0000313" key="3">
    <source>
        <dbReference type="EMBL" id="ANU08750.1"/>
    </source>
</evidence>
<keyword evidence="1" id="KW-0472">Membrane</keyword>
<dbReference type="Proteomes" id="UP000092698">
    <property type="component" value="Chromosome"/>
</dbReference>
<feature type="transmembrane region" description="Helical" evidence="1">
    <location>
        <begin position="12"/>
        <end position="33"/>
    </location>
</feature>
<feature type="transmembrane region" description="Helical" evidence="1">
    <location>
        <begin position="270"/>
        <end position="288"/>
    </location>
</feature>
<protein>
    <submittedName>
        <fullName evidence="3">EamA-like transporter family protein</fullName>
    </submittedName>
</protein>
<dbReference type="EMBL" id="CP016545">
    <property type="protein sequence ID" value="ANU08750.1"/>
    <property type="molecule type" value="Genomic_DNA"/>
</dbReference>
<feature type="transmembrane region" description="Helical" evidence="1">
    <location>
        <begin position="244"/>
        <end position="264"/>
    </location>
</feature>
<dbReference type="STRING" id="645517.A6F65_02469"/>
<feature type="transmembrane region" description="Helical" evidence="1">
    <location>
        <begin position="184"/>
        <end position="205"/>
    </location>
</feature>
<dbReference type="Pfam" id="PF00892">
    <property type="entry name" value="EamA"/>
    <property type="match status" value="2"/>
</dbReference>
<accession>A0A1C7DB71</accession>
<dbReference type="InterPro" id="IPR037185">
    <property type="entry name" value="EmrE-like"/>
</dbReference>
<name>A0A1C7DB71_9SPHN</name>
<organism evidence="3 4">
    <name type="scientific">Paraurantiacibacter namhicola</name>
    <dbReference type="NCBI Taxonomy" id="645517"/>
    <lineage>
        <taxon>Bacteria</taxon>
        <taxon>Pseudomonadati</taxon>
        <taxon>Pseudomonadota</taxon>
        <taxon>Alphaproteobacteria</taxon>
        <taxon>Sphingomonadales</taxon>
        <taxon>Erythrobacteraceae</taxon>
        <taxon>Paraurantiacibacter</taxon>
    </lineage>
</organism>
<feature type="transmembrane region" description="Helical" evidence="1">
    <location>
        <begin position="75"/>
        <end position="95"/>
    </location>
</feature>
<keyword evidence="1" id="KW-0812">Transmembrane</keyword>
<sequence length="308" mass="31925">MEQRATQSAGPAPLLPLLALLAGNAALAMGPWLVRLADTGPVSAAFWRLFLAIPFLALLARGSGQKLSGLGRGTMLALAAAGAFFAFDLASWHIGIEMTRLANATLFGNAGSVVLMAWTFIALKTWPQGREALAILAALAGAAILLGRSMDISATNLAGDLFCLLAGLLYAGYLLILQDKRGTLGGWALLTWSSIAAACVLLPLALVRGEPVWPGNWTPVVILALSSQLIGQGLLVYSLRHFSPLAIGVALLTQPAIGALVGWYAFAELLVPLDIAGMVLLGSALAIARSSTPRVRAPSTKPASADSP</sequence>
<dbReference type="RefSeq" id="WP_067789320.1">
    <property type="nucleotide sequence ID" value="NZ_CP016545.1"/>
</dbReference>
<feature type="domain" description="EamA" evidence="2">
    <location>
        <begin position="158"/>
        <end position="286"/>
    </location>
</feature>
<dbReference type="InterPro" id="IPR000620">
    <property type="entry name" value="EamA_dom"/>
</dbReference>
<feature type="transmembrane region" description="Helical" evidence="1">
    <location>
        <begin position="101"/>
        <end position="121"/>
    </location>
</feature>